<comment type="caution">
    <text evidence="2">The sequence shown here is derived from an EMBL/GenBank/DDBJ whole genome shotgun (WGS) entry which is preliminary data.</text>
</comment>
<protein>
    <submittedName>
        <fullName evidence="2">Uncharacterized protein</fullName>
    </submittedName>
</protein>
<dbReference type="Proteomes" id="UP000708208">
    <property type="component" value="Unassembled WGS sequence"/>
</dbReference>
<organism evidence="2 3">
    <name type="scientific">Allacma fusca</name>
    <dbReference type="NCBI Taxonomy" id="39272"/>
    <lineage>
        <taxon>Eukaryota</taxon>
        <taxon>Metazoa</taxon>
        <taxon>Ecdysozoa</taxon>
        <taxon>Arthropoda</taxon>
        <taxon>Hexapoda</taxon>
        <taxon>Collembola</taxon>
        <taxon>Symphypleona</taxon>
        <taxon>Sminthuridae</taxon>
        <taxon>Allacma</taxon>
    </lineage>
</organism>
<evidence type="ECO:0000313" key="2">
    <source>
        <dbReference type="EMBL" id="CAG7733472.1"/>
    </source>
</evidence>
<evidence type="ECO:0000256" key="1">
    <source>
        <dbReference type="SAM" id="Phobius"/>
    </source>
</evidence>
<feature type="transmembrane region" description="Helical" evidence="1">
    <location>
        <begin position="96"/>
        <end position="122"/>
    </location>
</feature>
<proteinExistence type="predicted"/>
<name>A0A8J2PBZ9_9HEXA</name>
<feature type="transmembrane region" description="Helical" evidence="1">
    <location>
        <begin position="42"/>
        <end position="60"/>
    </location>
</feature>
<keyword evidence="1" id="KW-0812">Transmembrane</keyword>
<keyword evidence="3" id="KW-1185">Reference proteome</keyword>
<gene>
    <name evidence="2" type="ORF">AFUS01_LOCUS21915</name>
</gene>
<sequence>LRASLPNSRSTSSSFSANTIQILTDSIPSFITVMVYGRIEDFLFRFFFIGAYGLALTNQLNSLFNYKELSVLMTMYLRFDKSYSEKFEVHPSFDMLGVFVGFLFPCIVLCQETLYIGIYLFNPKSPNFINSFMDTDPYSSTSLMMLIPEMIFFIYCWSSVFWSLLVVFSFQMSTNYWLNQIK</sequence>
<keyword evidence="1" id="KW-0472">Membrane</keyword>
<feature type="transmembrane region" description="Helical" evidence="1">
    <location>
        <begin position="143"/>
        <end position="170"/>
    </location>
</feature>
<reference evidence="2" key="1">
    <citation type="submission" date="2021-06" db="EMBL/GenBank/DDBJ databases">
        <authorList>
            <person name="Hodson N. C."/>
            <person name="Mongue J. A."/>
            <person name="Jaron S. K."/>
        </authorList>
    </citation>
    <scope>NUCLEOTIDE SEQUENCE</scope>
</reference>
<dbReference type="EMBL" id="CAJVCH010249534">
    <property type="protein sequence ID" value="CAG7733472.1"/>
    <property type="molecule type" value="Genomic_DNA"/>
</dbReference>
<keyword evidence="1" id="KW-1133">Transmembrane helix</keyword>
<feature type="non-terminal residue" evidence="2">
    <location>
        <position position="1"/>
    </location>
</feature>
<accession>A0A8J2PBZ9</accession>
<dbReference type="AlphaFoldDB" id="A0A8J2PBZ9"/>
<evidence type="ECO:0000313" key="3">
    <source>
        <dbReference type="Proteomes" id="UP000708208"/>
    </source>
</evidence>